<proteinExistence type="predicted"/>
<dbReference type="EMBL" id="KZ678443">
    <property type="protein sequence ID" value="PSR84439.1"/>
    <property type="molecule type" value="Genomic_DNA"/>
</dbReference>
<keyword evidence="2" id="KW-1185">Reference proteome</keyword>
<reference evidence="1 2" key="1">
    <citation type="journal article" date="2018" name="Mycol. Prog.">
        <title>Coniella lustricola, a new species from submerged detritus.</title>
        <authorList>
            <person name="Raudabaugh D.B."/>
            <person name="Iturriaga T."/>
            <person name="Carver A."/>
            <person name="Mondo S."/>
            <person name="Pangilinan J."/>
            <person name="Lipzen A."/>
            <person name="He G."/>
            <person name="Amirebrahimi M."/>
            <person name="Grigoriev I.V."/>
            <person name="Miller A.N."/>
        </authorList>
    </citation>
    <scope>NUCLEOTIDE SEQUENCE [LARGE SCALE GENOMIC DNA]</scope>
    <source>
        <strain evidence="1 2">B22-T-1</strain>
    </source>
</reference>
<dbReference type="AlphaFoldDB" id="A0A2T3A7V0"/>
<evidence type="ECO:0000313" key="1">
    <source>
        <dbReference type="EMBL" id="PSR84439.1"/>
    </source>
</evidence>
<dbReference type="OrthoDB" id="3830579at2759"/>
<protein>
    <recommendedName>
        <fullName evidence="3">ABM domain-containing protein</fullName>
    </recommendedName>
</protein>
<evidence type="ECO:0000313" key="2">
    <source>
        <dbReference type="Proteomes" id="UP000241462"/>
    </source>
</evidence>
<accession>A0A2T3A7V0</accession>
<gene>
    <name evidence="1" type="ORF">BD289DRAFT_434155</name>
</gene>
<dbReference type="Gene3D" id="3.30.70.100">
    <property type="match status" value="2"/>
</dbReference>
<evidence type="ECO:0008006" key="3">
    <source>
        <dbReference type="Google" id="ProtNLM"/>
    </source>
</evidence>
<dbReference type="InParanoid" id="A0A2T3A7V0"/>
<organism evidence="1 2">
    <name type="scientific">Coniella lustricola</name>
    <dbReference type="NCBI Taxonomy" id="2025994"/>
    <lineage>
        <taxon>Eukaryota</taxon>
        <taxon>Fungi</taxon>
        <taxon>Dikarya</taxon>
        <taxon>Ascomycota</taxon>
        <taxon>Pezizomycotina</taxon>
        <taxon>Sordariomycetes</taxon>
        <taxon>Sordariomycetidae</taxon>
        <taxon>Diaporthales</taxon>
        <taxon>Schizoparmaceae</taxon>
        <taxon>Coniella</taxon>
    </lineage>
</organism>
<sequence>MNFLHRKPTGISQLSMAASFHTKDDGQITQIMYMAISPDRQLSDANSQAGRKWSAALDLVQSCAGLIKLYWGRRLEEPEKIQLHLVWTNRQHSDVFLASAFASFQAYINDLIDNTTAVEIRHTALHHQALDDPFSPSLLGFPIGTAIYKGTSPAWHEGAWPLWTHVVRHVEGCRGIAGGSVEEAVEGWSNSYVVYVAWKSVKHHDDYHHTEHFQRHRVILGIGNEGWTEYGHVVFADVRYGRKAGSKL</sequence>
<name>A0A2T3A7V0_9PEZI</name>
<dbReference type="Proteomes" id="UP000241462">
    <property type="component" value="Unassembled WGS sequence"/>
</dbReference>